<dbReference type="AlphaFoldDB" id="A0A9P0HC10"/>
<proteinExistence type="predicted"/>
<reference evidence="3" key="1">
    <citation type="submission" date="2022-01" db="EMBL/GenBank/DDBJ databases">
        <authorList>
            <person name="King R."/>
        </authorList>
    </citation>
    <scope>NUCLEOTIDE SEQUENCE</scope>
</reference>
<evidence type="ECO:0000256" key="2">
    <source>
        <dbReference type="SAM" id="MobiDB-lite"/>
    </source>
</evidence>
<dbReference type="PROSITE" id="PS00018">
    <property type="entry name" value="EF_HAND_1"/>
    <property type="match status" value="1"/>
</dbReference>
<organism evidence="3 4">
    <name type="scientific">Nezara viridula</name>
    <name type="common">Southern green stink bug</name>
    <name type="synonym">Cimex viridulus</name>
    <dbReference type="NCBI Taxonomy" id="85310"/>
    <lineage>
        <taxon>Eukaryota</taxon>
        <taxon>Metazoa</taxon>
        <taxon>Ecdysozoa</taxon>
        <taxon>Arthropoda</taxon>
        <taxon>Hexapoda</taxon>
        <taxon>Insecta</taxon>
        <taxon>Pterygota</taxon>
        <taxon>Neoptera</taxon>
        <taxon>Paraneoptera</taxon>
        <taxon>Hemiptera</taxon>
        <taxon>Heteroptera</taxon>
        <taxon>Panheteroptera</taxon>
        <taxon>Pentatomomorpha</taxon>
        <taxon>Pentatomoidea</taxon>
        <taxon>Pentatomidae</taxon>
        <taxon>Pentatominae</taxon>
        <taxon>Nezara</taxon>
    </lineage>
</organism>
<evidence type="ECO:0000313" key="3">
    <source>
        <dbReference type="EMBL" id="CAH1399006.1"/>
    </source>
</evidence>
<evidence type="ECO:0000313" key="4">
    <source>
        <dbReference type="Proteomes" id="UP001152798"/>
    </source>
</evidence>
<protein>
    <submittedName>
        <fullName evidence="3">Uncharacterized protein</fullName>
    </submittedName>
</protein>
<dbReference type="SUPFAM" id="SSF47473">
    <property type="entry name" value="EF-hand"/>
    <property type="match status" value="1"/>
</dbReference>
<dbReference type="EMBL" id="OV725080">
    <property type="protein sequence ID" value="CAH1399006.1"/>
    <property type="molecule type" value="Genomic_DNA"/>
</dbReference>
<feature type="compositionally biased region" description="Basic and acidic residues" evidence="2">
    <location>
        <begin position="33"/>
        <end position="45"/>
    </location>
</feature>
<dbReference type="OrthoDB" id="6041230at2759"/>
<dbReference type="InterPro" id="IPR011992">
    <property type="entry name" value="EF-hand-dom_pair"/>
</dbReference>
<accession>A0A9P0HC10</accession>
<keyword evidence="4" id="KW-1185">Reference proteome</keyword>
<sequence length="373" mass="42882">MERVDSTRRKSDDSRKINLSEEPPPPPAPPGKELVKKDSFREPKGVEGSPRQQRKFLTTWRMACDKTKDRTKDLLKKWRTMPEAAIDEESSEPLVELQPNSGEHGWSVHVWATWVKRFPSDDDVLNDRANSSLTEIQKEKLSHFFSHVFDMDRDDIISVQDFESLTERIRHFSDWSTNSGDYLVLEQVQQGFIETFIHPLKPDTSSEAESLPPIDINKLFLSIEDWLWFWGLLLEGIKSYHELPIWLQYFPKVIFNAINKSGTGIITRDELSAFYSSVMGFSAQRVGEILDKAYRAMTANGDYKLNYSLYRLCFANFLLGRFPNGPGQYVFGCAIKEPATFPIDYTAMNAKPEDLECFSLLERASSNRSSIIV</sequence>
<dbReference type="Proteomes" id="UP001152798">
    <property type="component" value="Chromosome 4"/>
</dbReference>
<keyword evidence="1" id="KW-0106">Calcium</keyword>
<dbReference type="Gene3D" id="1.10.238.10">
    <property type="entry name" value="EF-hand"/>
    <property type="match status" value="1"/>
</dbReference>
<name>A0A9P0HC10_NEZVI</name>
<feature type="region of interest" description="Disordered" evidence="2">
    <location>
        <begin position="1"/>
        <end position="53"/>
    </location>
</feature>
<gene>
    <name evidence="3" type="ORF">NEZAVI_LOCUS8552</name>
</gene>
<dbReference type="InterPro" id="IPR018247">
    <property type="entry name" value="EF_Hand_1_Ca_BS"/>
</dbReference>
<feature type="compositionally biased region" description="Basic and acidic residues" evidence="2">
    <location>
        <begin position="1"/>
        <end position="19"/>
    </location>
</feature>
<evidence type="ECO:0000256" key="1">
    <source>
        <dbReference type="ARBA" id="ARBA00022837"/>
    </source>
</evidence>